<dbReference type="Proteomes" id="UP000612055">
    <property type="component" value="Unassembled WGS sequence"/>
</dbReference>
<comment type="caution">
    <text evidence="1">The sequence shown here is derived from an EMBL/GenBank/DDBJ whole genome shotgun (WGS) entry which is preliminary data.</text>
</comment>
<dbReference type="EMBL" id="JAEHOE010000024">
    <property type="protein sequence ID" value="KAG2495524.1"/>
    <property type="molecule type" value="Genomic_DNA"/>
</dbReference>
<protein>
    <submittedName>
        <fullName evidence="1">Uncharacterized protein</fullName>
    </submittedName>
</protein>
<sequence length="359" mass="37353">MTQCASRTSLASCKEGFREGSGCRWTGTVCGFSYTAEAEWPRDRVFCRGSLAEQAADCTAAAFNRSLLPSNSSSYTTPESRCAVTPRRAGARAVSLGLLSRGISGRRAMRGDLHGLAGCAGAWCVWLRGNALQSAPLALIVPTMFYQLYDDPYADRVSPPSAYAGACIARSLVNASLVAALVAKGDLRGIGGAADVNGDYRAALTNIFEDLFGSCEGSRRAQAALAATPCEAQANAAACAAATPHGSCRWQRSAKEGDPGRCVAGSDFYYDLLYDPTDSWSAALHNATHSCLVQASAADCAAVGAATLNSSRLEDFRLAAPTFDLGDQDGAAGGLRPERPLWRLLAAAGAALLACAVAL</sequence>
<organism evidence="1 2">
    <name type="scientific">Edaphochlamys debaryana</name>
    <dbReference type="NCBI Taxonomy" id="47281"/>
    <lineage>
        <taxon>Eukaryota</taxon>
        <taxon>Viridiplantae</taxon>
        <taxon>Chlorophyta</taxon>
        <taxon>core chlorophytes</taxon>
        <taxon>Chlorophyceae</taxon>
        <taxon>CS clade</taxon>
        <taxon>Chlamydomonadales</taxon>
        <taxon>Chlamydomonadales incertae sedis</taxon>
        <taxon>Edaphochlamys</taxon>
    </lineage>
</organism>
<keyword evidence="2" id="KW-1185">Reference proteome</keyword>
<accession>A0A835Y5I1</accession>
<dbReference type="AlphaFoldDB" id="A0A835Y5I1"/>
<gene>
    <name evidence="1" type="ORF">HYH03_006467</name>
</gene>
<reference evidence="1" key="1">
    <citation type="journal article" date="2020" name="bioRxiv">
        <title>Comparative genomics of Chlamydomonas.</title>
        <authorList>
            <person name="Craig R.J."/>
            <person name="Hasan A.R."/>
            <person name="Ness R.W."/>
            <person name="Keightley P.D."/>
        </authorList>
    </citation>
    <scope>NUCLEOTIDE SEQUENCE</scope>
    <source>
        <strain evidence="1">CCAP 11/70</strain>
    </source>
</reference>
<name>A0A835Y5I1_9CHLO</name>
<proteinExistence type="predicted"/>
<evidence type="ECO:0000313" key="1">
    <source>
        <dbReference type="EMBL" id="KAG2495524.1"/>
    </source>
</evidence>
<evidence type="ECO:0000313" key="2">
    <source>
        <dbReference type="Proteomes" id="UP000612055"/>
    </source>
</evidence>